<name>A0A3M7B8Q1_HORWE</name>
<dbReference type="AlphaFoldDB" id="A0A3M7B8Q1"/>
<dbReference type="EMBL" id="QWIL01000632">
    <property type="protein sequence ID" value="RMY16557.1"/>
    <property type="molecule type" value="Genomic_DNA"/>
</dbReference>
<accession>A0A3M7B8Q1</accession>
<evidence type="ECO:0000313" key="5">
    <source>
        <dbReference type="Proteomes" id="UP000271337"/>
    </source>
</evidence>
<dbReference type="Proteomes" id="UP000276864">
    <property type="component" value="Unassembled WGS sequence"/>
</dbReference>
<evidence type="ECO:0000313" key="1">
    <source>
        <dbReference type="EMBL" id="RMX83166.1"/>
    </source>
</evidence>
<dbReference type="Proteomes" id="UP000282582">
    <property type="component" value="Unassembled WGS sequence"/>
</dbReference>
<evidence type="ECO:0000313" key="8">
    <source>
        <dbReference type="Proteomes" id="UP000282582"/>
    </source>
</evidence>
<dbReference type="VEuPathDB" id="FungiDB:BTJ68_09155"/>
<dbReference type="EMBL" id="QWIM01000332">
    <property type="protein sequence ID" value="RMY36018.1"/>
    <property type="molecule type" value="Genomic_DNA"/>
</dbReference>
<evidence type="ECO:0000313" key="3">
    <source>
        <dbReference type="EMBL" id="RMY16557.1"/>
    </source>
</evidence>
<comment type="caution">
    <text evidence="4">The sequence shown here is derived from an EMBL/GenBank/DDBJ whole genome shotgun (WGS) entry which is preliminary data.</text>
</comment>
<evidence type="ECO:0000313" key="2">
    <source>
        <dbReference type="EMBL" id="RMY07232.1"/>
    </source>
</evidence>
<evidence type="ECO:0000313" key="4">
    <source>
        <dbReference type="EMBL" id="RMY36018.1"/>
    </source>
</evidence>
<dbReference type="Proteomes" id="UP000281245">
    <property type="component" value="Unassembled WGS sequence"/>
</dbReference>
<protein>
    <submittedName>
        <fullName evidence="4">Uncharacterized protein</fullName>
    </submittedName>
</protein>
<dbReference type="EMBL" id="QWIJ01000372">
    <property type="protein sequence ID" value="RMX83166.1"/>
    <property type="molecule type" value="Genomic_DNA"/>
</dbReference>
<gene>
    <name evidence="4" type="ORF">D0866_04211</name>
    <name evidence="3" type="ORF">D0867_06479</name>
    <name evidence="2" type="ORF">D0868_05459</name>
    <name evidence="1" type="ORF">D0869_05508</name>
</gene>
<organism evidence="4 6">
    <name type="scientific">Hortaea werneckii</name>
    <name type="common">Black yeast</name>
    <name type="synonym">Cladosporium werneckii</name>
    <dbReference type="NCBI Taxonomy" id="91943"/>
    <lineage>
        <taxon>Eukaryota</taxon>
        <taxon>Fungi</taxon>
        <taxon>Dikarya</taxon>
        <taxon>Ascomycota</taxon>
        <taxon>Pezizomycotina</taxon>
        <taxon>Dothideomycetes</taxon>
        <taxon>Dothideomycetidae</taxon>
        <taxon>Mycosphaerellales</taxon>
        <taxon>Teratosphaeriaceae</taxon>
        <taxon>Hortaea</taxon>
    </lineage>
</organism>
<dbReference type="EMBL" id="QWIK01000378">
    <property type="protein sequence ID" value="RMY07232.1"/>
    <property type="molecule type" value="Genomic_DNA"/>
</dbReference>
<dbReference type="Proteomes" id="UP000271337">
    <property type="component" value="Unassembled WGS sequence"/>
</dbReference>
<proteinExistence type="predicted"/>
<evidence type="ECO:0000313" key="6">
    <source>
        <dbReference type="Proteomes" id="UP000276864"/>
    </source>
</evidence>
<dbReference type="OrthoDB" id="423498at2759"/>
<reference evidence="5 6" key="1">
    <citation type="journal article" date="2018" name="BMC Genomics">
        <title>Genomic evidence for intraspecific hybridization in a clonal and extremely halotolerant yeast.</title>
        <authorList>
            <person name="Gostincar C."/>
            <person name="Stajich J.E."/>
            <person name="Zupancic J."/>
            <person name="Zalar P."/>
            <person name="Gunde-Cimerman N."/>
        </authorList>
    </citation>
    <scope>NUCLEOTIDE SEQUENCE [LARGE SCALE GENOMIC DNA]</scope>
    <source>
        <strain evidence="4 6">EXF-6651</strain>
        <strain evidence="2 8">EXF-6654</strain>
        <strain evidence="1 7">EXF-6656</strain>
        <strain evidence="3 5">EXF-6669</strain>
    </source>
</reference>
<sequence>MARSAGIVQMQRILPHKAVTPVDGFPGPQFKSVNGLLVHWEGLVHQLHDFDPSLAPHAISHDLTPRAAISEPSPIISHLQMVFDSLLTKEFCTSWTRTSSTATEALMRHAQEQWLIPQQSTTYAFEVRKYLRWLPVKRLMASKVTPKEMPILVAYTASFLRPDGTLLGKIEIPGGVVKFSFTRKIDIKLLNENTIWLAKTDERFEGDLLVAEES</sequence>
<evidence type="ECO:0000313" key="7">
    <source>
        <dbReference type="Proteomes" id="UP000281245"/>
    </source>
</evidence>